<dbReference type="InterPro" id="IPR023954">
    <property type="entry name" value="C4_dicarb_transport"/>
</dbReference>
<dbReference type="Gene3D" id="1.10.3860.10">
    <property type="entry name" value="Sodium:dicarboxylate symporter"/>
    <property type="match status" value="1"/>
</dbReference>
<comment type="subcellular location">
    <subcellularLocation>
        <location evidence="1">Cell inner membrane</location>
        <topology evidence="1">Multi-pass membrane protein</topology>
    </subcellularLocation>
    <subcellularLocation>
        <location evidence="9">Cell membrane</location>
        <topology evidence="9">Multi-pass membrane protein</topology>
    </subcellularLocation>
</comment>
<evidence type="ECO:0000256" key="1">
    <source>
        <dbReference type="ARBA" id="ARBA00004429"/>
    </source>
</evidence>
<dbReference type="PRINTS" id="PR00173">
    <property type="entry name" value="EDTRNSPORT"/>
</dbReference>
<dbReference type="GO" id="GO:0015141">
    <property type="term" value="F:succinate transmembrane transporter activity"/>
    <property type="evidence" value="ECO:0007669"/>
    <property type="project" value="TreeGrafter"/>
</dbReference>
<evidence type="ECO:0000256" key="7">
    <source>
        <dbReference type="ARBA" id="ARBA00022989"/>
    </source>
</evidence>
<feature type="transmembrane region" description="Helical" evidence="9">
    <location>
        <begin position="191"/>
        <end position="209"/>
    </location>
</feature>
<evidence type="ECO:0000313" key="11">
    <source>
        <dbReference type="Proteomes" id="UP000238954"/>
    </source>
</evidence>
<comment type="similarity">
    <text evidence="2 9">Belongs to the dicarboxylate/amino acid:cation symporter (DAACS) (TC 2.A.23) family.</text>
</comment>
<proteinExistence type="inferred from homology"/>
<evidence type="ECO:0000256" key="8">
    <source>
        <dbReference type="ARBA" id="ARBA00023136"/>
    </source>
</evidence>
<dbReference type="NCBIfam" id="NF009587">
    <property type="entry name" value="PRK13027.1"/>
    <property type="match status" value="1"/>
</dbReference>
<dbReference type="Pfam" id="PF00375">
    <property type="entry name" value="SDF"/>
    <property type="match status" value="1"/>
</dbReference>
<dbReference type="PANTHER" id="PTHR42865:SF1">
    <property type="entry name" value="AEROBIC C4-DICARBOXYLATE TRANSPORT PROTEIN"/>
    <property type="match status" value="1"/>
</dbReference>
<accession>A0A2S8B4Y5</accession>
<keyword evidence="3 9" id="KW-0813">Transport</keyword>
<keyword evidence="6 9" id="KW-0769">Symport</keyword>
<dbReference type="PANTHER" id="PTHR42865">
    <property type="entry name" value="PROTON/GLUTAMATE-ASPARTATE SYMPORTER"/>
    <property type="match status" value="1"/>
</dbReference>
<comment type="function">
    <text evidence="9">Responsible for the transport of dicarboxylates such as succinate, fumarate, and malate across the membrane.</text>
</comment>
<dbReference type="PROSITE" id="PS00713">
    <property type="entry name" value="NA_DICARBOXYL_SYMP_1"/>
    <property type="match status" value="1"/>
</dbReference>
<keyword evidence="5 9" id="KW-0812">Transmembrane</keyword>
<feature type="transmembrane region" description="Helical" evidence="9">
    <location>
        <begin position="263"/>
        <end position="284"/>
    </location>
</feature>
<dbReference type="OrthoDB" id="9766690at2"/>
<keyword evidence="4 9" id="KW-1003">Cell membrane</keyword>
<comment type="caution">
    <text evidence="10">The sequence shown here is derived from an EMBL/GenBank/DDBJ whole genome shotgun (WGS) entry which is preliminary data.</text>
</comment>
<feature type="transmembrane region" description="Helical" evidence="9">
    <location>
        <begin position="51"/>
        <end position="69"/>
    </location>
</feature>
<dbReference type="GO" id="GO:0070778">
    <property type="term" value="P:L-aspartate transmembrane transport"/>
    <property type="evidence" value="ECO:0007669"/>
    <property type="project" value="TreeGrafter"/>
</dbReference>
<feature type="transmembrane region" description="Helical" evidence="9">
    <location>
        <begin position="392"/>
        <end position="417"/>
    </location>
</feature>
<evidence type="ECO:0000256" key="9">
    <source>
        <dbReference type="HAMAP-Rule" id="MF_01300"/>
    </source>
</evidence>
<feature type="transmembrane region" description="Helical" evidence="9">
    <location>
        <begin position="353"/>
        <end position="380"/>
    </location>
</feature>
<dbReference type="PROSITE" id="PS00714">
    <property type="entry name" value="NA_DICARBOXYL_SYMP_2"/>
    <property type="match status" value="1"/>
</dbReference>
<reference evidence="11" key="1">
    <citation type="submission" date="2017-11" db="EMBL/GenBank/DDBJ databases">
        <title>The complete genome sequence of Sphingopyxis pomeranensis sp. nov. strain WS5A3p.</title>
        <authorList>
            <person name="Kaminski M.A."/>
        </authorList>
    </citation>
    <scope>NUCLEOTIDE SEQUENCE [LARGE SCALE GENOMIC DNA]</scope>
    <source>
        <strain evidence="11">WS5A3p</strain>
    </source>
</reference>
<dbReference type="InterPro" id="IPR001991">
    <property type="entry name" value="Na-dicarboxylate_symporter"/>
</dbReference>
<dbReference type="InterPro" id="IPR036458">
    <property type="entry name" value="Na:dicarbo_symporter_sf"/>
</dbReference>
<evidence type="ECO:0000256" key="5">
    <source>
        <dbReference type="ARBA" id="ARBA00022692"/>
    </source>
</evidence>
<protein>
    <recommendedName>
        <fullName evidence="9">C4-dicarboxylate transport protein</fullName>
    </recommendedName>
</protein>
<keyword evidence="7 9" id="KW-1133">Transmembrane helix</keyword>
<dbReference type="FunFam" id="1.10.3860.10:FF:000001">
    <property type="entry name" value="C4-dicarboxylate transport protein"/>
    <property type="match status" value="1"/>
</dbReference>
<dbReference type="GO" id="GO:0015366">
    <property type="term" value="F:malate:proton symporter activity"/>
    <property type="evidence" value="ECO:0007669"/>
    <property type="project" value="TreeGrafter"/>
</dbReference>
<feature type="transmembrane region" description="Helical" evidence="9">
    <location>
        <begin position="230"/>
        <end position="251"/>
    </location>
</feature>
<evidence type="ECO:0000313" key="10">
    <source>
        <dbReference type="EMBL" id="PQM27319.1"/>
    </source>
</evidence>
<keyword evidence="8 9" id="KW-0472">Membrane</keyword>
<name>A0A2S8B4Y5_9SPHN</name>
<dbReference type="InterPro" id="IPR018107">
    <property type="entry name" value="Na-dicarboxylate_symporter_CS"/>
</dbReference>
<keyword evidence="11" id="KW-1185">Reference proteome</keyword>
<dbReference type="EMBL" id="PHFW01000003">
    <property type="protein sequence ID" value="PQM27319.1"/>
    <property type="molecule type" value="Genomic_DNA"/>
</dbReference>
<dbReference type="AlphaFoldDB" id="A0A2S8B4Y5"/>
<dbReference type="Proteomes" id="UP000238954">
    <property type="component" value="Chromosome"/>
</dbReference>
<feature type="transmembrane region" description="Helical" evidence="9">
    <location>
        <begin position="89"/>
        <end position="107"/>
    </location>
</feature>
<evidence type="ECO:0000256" key="6">
    <source>
        <dbReference type="ARBA" id="ARBA00022847"/>
    </source>
</evidence>
<evidence type="ECO:0000256" key="4">
    <source>
        <dbReference type="ARBA" id="ARBA00022475"/>
    </source>
</evidence>
<dbReference type="SUPFAM" id="SSF118215">
    <property type="entry name" value="Proton glutamate symport protein"/>
    <property type="match status" value="1"/>
</dbReference>
<dbReference type="NCBIfam" id="NF002461">
    <property type="entry name" value="PRK01663.1"/>
    <property type="match status" value="1"/>
</dbReference>
<dbReference type="HAMAP" id="MF_01300">
    <property type="entry name" value="C4_dicarb_transport"/>
    <property type="match status" value="1"/>
</dbReference>
<organism evidence="10 11">
    <name type="scientific">Sphingopyxis lindanitolerans</name>
    <dbReference type="NCBI Taxonomy" id="2054227"/>
    <lineage>
        <taxon>Bacteria</taxon>
        <taxon>Pseudomonadati</taxon>
        <taxon>Pseudomonadota</taxon>
        <taxon>Alphaproteobacteria</taxon>
        <taxon>Sphingomonadales</taxon>
        <taxon>Sphingomonadaceae</taxon>
        <taxon>Sphingopyxis</taxon>
    </lineage>
</organism>
<feature type="transmembrane region" description="Helical" evidence="9">
    <location>
        <begin position="119"/>
        <end position="141"/>
    </location>
</feature>
<dbReference type="GO" id="GO:0005886">
    <property type="term" value="C:plasma membrane"/>
    <property type="evidence" value="ECO:0007669"/>
    <property type="project" value="UniProtKB-SubCell"/>
</dbReference>
<sequence length="474" mass="49660">MRRSWTDAGVGHNFEEAAAKGRAREDERVAAIIIDGTGQARAGATPLYRHLYVQVLAAIFLGAIIGHFWPAWGEALKPLGDGFIKLVKMIISPVIFLTVVTGIAGMKEIASVGRVAGKAFAYFLVFSTLALIVGLCIANLIQPGAGMNIDPATLNAGAIADFDKKAHEASLTGFLLEIIPTTFLSAFTEGSILQTLFVAILFGLSLSMVGKPGEPVLDLLERIGVVVFRLVGLLMRAAPIGAFGAIAFTIGKYGVGSLVNLGQLVATFYLTSLIFVLGVLGTVARLNGFSILKLCRYLKAELLLVLGTSSSEAALPSLIEKMERAGCEKSVVGLVIPTGYSFNLDGTNIYMTLAALFIAQACNVDLSLGDQIALLLVAMISSKGAAGVTGAGFITLAATLSIVPSVPVAGMALILGIDRFMSECRSLTNFIGNAVATVVVARWDNALDRDQLRLALDGGAASPLAAPPVEQDMD</sequence>
<evidence type="ECO:0000256" key="2">
    <source>
        <dbReference type="ARBA" id="ARBA00006148"/>
    </source>
</evidence>
<evidence type="ECO:0000256" key="3">
    <source>
        <dbReference type="ARBA" id="ARBA00022448"/>
    </source>
</evidence>
<dbReference type="GO" id="GO:0015138">
    <property type="term" value="F:fumarate transmembrane transporter activity"/>
    <property type="evidence" value="ECO:0007669"/>
    <property type="project" value="TreeGrafter"/>
</dbReference>
<gene>
    <name evidence="9" type="primary">dctA</name>
    <name evidence="10" type="ORF">CVO77_19380</name>
</gene>